<reference evidence="2 3" key="1">
    <citation type="submission" date="2016-12" db="EMBL/GenBank/DDBJ databases">
        <title>The genomes of Aspergillus section Nigri reveals drivers in fungal speciation.</title>
        <authorList>
            <consortium name="DOE Joint Genome Institute"/>
            <person name="Vesth T.C."/>
            <person name="Nybo J."/>
            <person name="Theobald S."/>
            <person name="Brandl J."/>
            <person name="Frisvad J.C."/>
            <person name="Nielsen K.F."/>
            <person name="Lyhne E.K."/>
            <person name="Kogle M.E."/>
            <person name="Kuo A."/>
            <person name="Riley R."/>
            <person name="Clum A."/>
            <person name="Nolan M."/>
            <person name="Lipzen A."/>
            <person name="Salamov A."/>
            <person name="Henrissat B."/>
            <person name="Wiebenga A."/>
            <person name="De Vries R.P."/>
            <person name="Grigoriev I.V."/>
            <person name="Mortensen U.H."/>
            <person name="Andersen M.R."/>
            <person name="Baker S.E."/>
        </authorList>
    </citation>
    <scope>NUCLEOTIDE SEQUENCE [LARGE SCALE GENOMIC DNA]</scope>
    <source>
        <strain evidence="2 3">CBS 115572</strain>
    </source>
</reference>
<protein>
    <submittedName>
        <fullName evidence="2">Uncharacterized protein</fullName>
    </submittedName>
</protein>
<dbReference type="Proteomes" id="UP000246702">
    <property type="component" value="Unassembled WGS sequence"/>
</dbReference>
<comment type="caution">
    <text evidence="2">The sequence shown here is derived from an EMBL/GenBank/DDBJ whole genome shotgun (WGS) entry which is preliminary data.</text>
</comment>
<evidence type="ECO:0000256" key="1">
    <source>
        <dbReference type="SAM" id="MobiDB-lite"/>
    </source>
</evidence>
<dbReference type="GeneID" id="37113412"/>
<proteinExistence type="predicted"/>
<feature type="region of interest" description="Disordered" evidence="1">
    <location>
        <begin position="72"/>
        <end position="110"/>
    </location>
</feature>
<dbReference type="AlphaFoldDB" id="A0A317X526"/>
<organism evidence="2 3">
    <name type="scientific">Aspergillus sclerotioniger CBS 115572</name>
    <dbReference type="NCBI Taxonomy" id="1450535"/>
    <lineage>
        <taxon>Eukaryota</taxon>
        <taxon>Fungi</taxon>
        <taxon>Dikarya</taxon>
        <taxon>Ascomycota</taxon>
        <taxon>Pezizomycotina</taxon>
        <taxon>Eurotiomycetes</taxon>
        <taxon>Eurotiomycetidae</taxon>
        <taxon>Eurotiales</taxon>
        <taxon>Aspergillaceae</taxon>
        <taxon>Aspergillus</taxon>
        <taxon>Aspergillus subgen. Circumdati</taxon>
    </lineage>
</organism>
<dbReference type="EMBL" id="MSFK01000008">
    <property type="protein sequence ID" value="PWY91660.1"/>
    <property type="molecule type" value="Genomic_DNA"/>
</dbReference>
<sequence length="148" mass="15240">MRVLPGCLPGWPGWVAARRLGGGPGMSHQSPEAKPVSPPAAAAAAAVAHSKSGGWTCDASAVCSRAGPRLALGRRSASPASHHGLDGALDSTRAQHLPPPSTRPDSIGQRMTTVSRVKGPIGDHENPRIVPGANNSTKGTVYYYYSTV</sequence>
<keyword evidence="3" id="KW-1185">Reference proteome</keyword>
<accession>A0A317X526</accession>
<evidence type="ECO:0000313" key="2">
    <source>
        <dbReference type="EMBL" id="PWY91660.1"/>
    </source>
</evidence>
<name>A0A317X526_9EURO</name>
<evidence type="ECO:0000313" key="3">
    <source>
        <dbReference type="Proteomes" id="UP000246702"/>
    </source>
</evidence>
<dbReference type="RefSeq" id="XP_025469388.1">
    <property type="nucleotide sequence ID" value="XM_025611269.1"/>
</dbReference>
<gene>
    <name evidence="2" type="ORF">BO94DRAFT_533121</name>
</gene>